<reference evidence="1 2" key="1">
    <citation type="submission" date="2023-07" db="EMBL/GenBank/DDBJ databases">
        <title>Genomic Encyclopedia of Type Strains, Phase IV (KMG-IV): sequencing the most valuable type-strain genomes for metagenomic binning, comparative biology and taxonomic classification.</title>
        <authorList>
            <person name="Goeker M."/>
        </authorList>
    </citation>
    <scope>NUCLEOTIDE SEQUENCE [LARGE SCALE GENOMIC DNA]</scope>
    <source>
        <strain evidence="1 2">DSM 11549</strain>
    </source>
</reference>
<dbReference type="Proteomes" id="UP001230253">
    <property type="component" value="Unassembled WGS sequence"/>
</dbReference>
<name>A0ABU0C4L9_9BRAD</name>
<dbReference type="EMBL" id="JAUSUK010000001">
    <property type="protein sequence ID" value="MDQ0324620.1"/>
    <property type="molecule type" value="Genomic_DNA"/>
</dbReference>
<evidence type="ECO:0000313" key="1">
    <source>
        <dbReference type="EMBL" id="MDQ0324620.1"/>
    </source>
</evidence>
<organism evidence="1 2">
    <name type="scientific">Rhodopseudomonas julia</name>
    <dbReference type="NCBI Taxonomy" id="200617"/>
    <lineage>
        <taxon>Bacteria</taxon>
        <taxon>Pseudomonadati</taxon>
        <taxon>Pseudomonadota</taxon>
        <taxon>Alphaproteobacteria</taxon>
        <taxon>Hyphomicrobiales</taxon>
        <taxon>Nitrobacteraceae</taxon>
        <taxon>Rhodopseudomonas</taxon>
    </lineage>
</organism>
<proteinExistence type="predicted"/>
<keyword evidence="2" id="KW-1185">Reference proteome</keyword>
<dbReference type="RefSeq" id="WP_307152887.1">
    <property type="nucleotide sequence ID" value="NZ_JAUSUK010000001.1"/>
</dbReference>
<comment type="caution">
    <text evidence="1">The sequence shown here is derived from an EMBL/GenBank/DDBJ whole genome shotgun (WGS) entry which is preliminary data.</text>
</comment>
<protein>
    <submittedName>
        <fullName evidence="1">Uncharacterized protein</fullName>
    </submittedName>
</protein>
<gene>
    <name evidence="1" type="ORF">J2R99_000469</name>
</gene>
<accession>A0ABU0C4L9</accession>
<evidence type="ECO:0000313" key="2">
    <source>
        <dbReference type="Proteomes" id="UP001230253"/>
    </source>
</evidence>
<sequence>MTDTPPRPATSSDTGAQGKGVMKALYEGLRTLVVIDEKLARLGKDADNARKIADQCSQLLNRLTGKLEEMDKRLDERAAATAHRLDDIDKRIDLQISLRVEKAVKQYVEDSEQARYIFAMLNDRMGAEIESRIEERLVNNID</sequence>